<keyword evidence="3" id="KW-1185">Reference proteome</keyword>
<dbReference type="AlphaFoldDB" id="A0A139IJT8"/>
<organism evidence="2 3">
    <name type="scientific">Pseudocercospora musae</name>
    <dbReference type="NCBI Taxonomy" id="113226"/>
    <lineage>
        <taxon>Eukaryota</taxon>
        <taxon>Fungi</taxon>
        <taxon>Dikarya</taxon>
        <taxon>Ascomycota</taxon>
        <taxon>Pezizomycotina</taxon>
        <taxon>Dothideomycetes</taxon>
        <taxon>Dothideomycetidae</taxon>
        <taxon>Mycosphaerellales</taxon>
        <taxon>Mycosphaerellaceae</taxon>
        <taxon>Pseudocercospora</taxon>
    </lineage>
</organism>
<dbReference type="OrthoDB" id="10487260at2759"/>
<keyword evidence="1" id="KW-0175">Coiled coil</keyword>
<dbReference type="Proteomes" id="UP000073492">
    <property type="component" value="Unassembled WGS sequence"/>
</dbReference>
<protein>
    <submittedName>
        <fullName evidence="2">Uncharacterized protein</fullName>
    </submittedName>
</protein>
<dbReference type="EMBL" id="LFZO01000070">
    <property type="protein sequence ID" value="KXT14960.1"/>
    <property type="molecule type" value="Genomic_DNA"/>
</dbReference>
<gene>
    <name evidence="2" type="ORF">AC579_4390</name>
</gene>
<comment type="caution">
    <text evidence="2">The sequence shown here is derived from an EMBL/GenBank/DDBJ whole genome shotgun (WGS) entry which is preliminary data.</text>
</comment>
<name>A0A139IJT8_9PEZI</name>
<accession>A0A139IJT8</accession>
<feature type="coiled-coil region" evidence="1">
    <location>
        <begin position="57"/>
        <end position="84"/>
    </location>
</feature>
<sequence length="182" mass="20758">MQLNLELHSKLFGLLATSKAPNHFCMTPALLRFPPFIANSLKHHQHASIELTKDEEIKVLQGRLQKAREENERLQNQVNVLKPSSEDDLQRAIPIEQLARAHCHLQNIYLRDRDPEKYSQPDLSQVGEWLVSLETALGEDVYAVVLDKSYKLDDKKYGYKGVEIGATDITASRNMRQGYGFA</sequence>
<reference evidence="2 3" key="1">
    <citation type="submission" date="2015-07" db="EMBL/GenBank/DDBJ databases">
        <title>Comparative genomics of the Sigatoka disease complex on banana suggests a link between parallel evolutionary changes in Pseudocercospora fijiensis and Pseudocercospora eumusae and increased virulence on the banana host.</title>
        <authorList>
            <person name="Chang T.-C."/>
            <person name="Salvucci A."/>
            <person name="Crous P.W."/>
            <person name="Stergiopoulos I."/>
        </authorList>
    </citation>
    <scope>NUCLEOTIDE SEQUENCE [LARGE SCALE GENOMIC DNA]</scope>
    <source>
        <strain evidence="2 3">CBS 116634</strain>
    </source>
</reference>
<evidence type="ECO:0000256" key="1">
    <source>
        <dbReference type="SAM" id="Coils"/>
    </source>
</evidence>
<evidence type="ECO:0000313" key="2">
    <source>
        <dbReference type="EMBL" id="KXT14960.1"/>
    </source>
</evidence>
<evidence type="ECO:0000313" key="3">
    <source>
        <dbReference type="Proteomes" id="UP000073492"/>
    </source>
</evidence>
<proteinExistence type="predicted"/>